<feature type="compositionally biased region" description="Polar residues" evidence="14">
    <location>
        <begin position="351"/>
        <end position="363"/>
    </location>
</feature>
<dbReference type="InterPro" id="IPR035927">
    <property type="entry name" value="DUSP-like_sf"/>
</dbReference>
<keyword evidence="6" id="KW-0254">Endocytosis</keyword>
<protein>
    <recommendedName>
        <fullName evidence="13">Ubiquitin carboxyl-terminal hydrolase</fullName>
        <ecNumber evidence="13">3.4.19.12</ecNumber>
    </recommendedName>
</protein>
<feature type="region of interest" description="Disordered" evidence="14">
    <location>
        <begin position="263"/>
        <end position="455"/>
    </location>
</feature>
<dbReference type="SMART" id="SM00290">
    <property type="entry name" value="ZnF_UBP"/>
    <property type="match status" value="1"/>
</dbReference>
<dbReference type="InterPro" id="IPR013083">
    <property type="entry name" value="Znf_RING/FYVE/PHD"/>
</dbReference>
<dbReference type="EC" id="3.4.19.12" evidence="13"/>
<dbReference type="PROSITE" id="PS00972">
    <property type="entry name" value="USP_1"/>
    <property type="match status" value="1"/>
</dbReference>
<organism evidence="18 19">
    <name type="scientific">Mya arenaria</name>
    <name type="common">Soft-shell clam</name>
    <dbReference type="NCBI Taxonomy" id="6604"/>
    <lineage>
        <taxon>Eukaryota</taxon>
        <taxon>Metazoa</taxon>
        <taxon>Spiralia</taxon>
        <taxon>Lophotrochozoa</taxon>
        <taxon>Mollusca</taxon>
        <taxon>Bivalvia</taxon>
        <taxon>Autobranchia</taxon>
        <taxon>Heteroconchia</taxon>
        <taxon>Euheterodonta</taxon>
        <taxon>Imparidentia</taxon>
        <taxon>Neoheterodontei</taxon>
        <taxon>Myida</taxon>
        <taxon>Myoidea</taxon>
        <taxon>Myidae</taxon>
        <taxon>Mya</taxon>
    </lineage>
</organism>
<dbReference type="SUPFAM" id="SSF143791">
    <property type="entry name" value="DUSP-like"/>
    <property type="match status" value="2"/>
</dbReference>
<evidence type="ECO:0000256" key="5">
    <source>
        <dbReference type="ARBA" id="ARBA00022490"/>
    </source>
</evidence>
<evidence type="ECO:0000256" key="9">
    <source>
        <dbReference type="ARBA" id="ARBA00022771"/>
    </source>
</evidence>
<dbReference type="Pfam" id="PF02148">
    <property type="entry name" value="zf-UBP"/>
    <property type="match status" value="1"/>
</dbReference>
<comment type="catalytic activity">
    <reaction evidence="1 13">
        <text>Thiol-dependent hydrolysis of ester, thioester, amide, peptide and isopeptide bonds formed by the C-terminal Gly of ubiquitin (a 76-residue protein attached to proteins as an intracellular targeting signal).</text>
        <dbReference type="EC" id="3.4.19.12"/>
    </reaction>
</comment>
<accession>A0ABY7GE11</accession>
<dbReference type="PROSITE" id="PS00973">
    <property type="entry name" value="USP_2"/>
    <property type="match status" value="1"/>
</dbReference>
<keyword evidence="13" id="KW-0788">Thiol protease</keyword>
<evidence type="ECO:0000256" key="1">
    <source>
        <dbReference type="ARBA" id="ARBA00000707"/>
    </source>
</evidence>
<feature type="domain" description="UBP-type" evidence="16">
    <location>
        <begin position="6"/>
        <end position="109"/>
    </location>
</feature>
<evidence type="ECO:0000313" key="18">
    <source>
        <dbReference type="EMBL" id="WAR31371.1"/>
    </source>
</evidence>
<dbReference type="Proteomes" id="UP001164746">
    <property type="component" value="Chromosome 17"/>
</dbReference>
<keyword evidence="19" id="KW-1185">Reference proteome</keyword>
<dbReference type="Gene3D" id="3.30.2230.10">
    <property type="entry name" value="DUSP-like"/>
    <property type="match status" value="1"/>
</dbReference>
<feature type="compositionally biased region" description="Low complexity" evidence="14">
    <location>
        <begin position="294"/>
        <end position="303"/>
    </location>
</feature>
<dbReference type="InterPro" id="IPR001607">
    <property type="entry name" value="Znf_UBP"/>
</dbReference>
<dbReference type="Gene3D" id="3.30.40.10">
    <property type="entry name" value="Zinc/RING finger domain, C3HC4 (zinc finger)"/>
    <property type="match status" value="1"/>
</dbReference>
<evidence type="ECO:0000256" key="7">
    <source>
        <dbReference type="ARBA" id="ARBA00022723"/>
    </source>
</evidence>
<feature type="compositionally biased region" description="Polar residues" evidence="14">
    <location>
        <begin position="385"/>
        <end position="396"/>
    </location>
</feature>
<feature type="domain" description="USP" evidence="15">
    <location>
        <begin position="154"/>
        <end position="693"/>
    </location>
</feature>
<comment type="similarity">
    <text evidence="4">Belongs to the peptidase C19 family. USP20/USP33 subfamily.</text>
</comment>
<feature type="compositionally biased region" description="Polar residues" evidence="14">
    <location>
        <begin position="443"/>
        <end position="452"/>
    </location>
</feature>
<reference evidence="18" key="1">
    <citation type="submission" date="2022-11" db="EMBL/GenBank/DDBJ databases">
        <title>Centuries of genome instability and evolution in soft-shell clam transmissible cancer (bioRxiv).</title>
        <authorList>
            <person name="Hart S.F.M."/>
            <person name="Yonemitsu M.A."/>
            <person name="Giersch R.M."/>
            <person name="Beal B.F."/>
            <person name="Arriagada G."/>
            <person name="Davis B.W."/>
            <person name="Ostrander E.A."/>
            <person name="Goff S.P."/>
            <person name="Metzger M.J."/>
        </authorList>
    </citation>
    <scope>NUCLEOTIDE SEQUENCE</scope>
    <source>
        <strain evidence="18">MELC-2E11</strain>
        <tissue evidence="18">Siphon/mantle</tissue>
    </source>
</reference>
<evidence type="ECO:0000256" key="11">
    <source>
        <dbReference type="ARBA" id="ARBA00023212"/>
    </source>
</evidence>
<dbReference type="InterPro" id="IPR038765">
    <property type="entry name" value="Papain-like_cys_pep_sf"/>
</dbReference>
<dbReference type="EMBL" id="CP111028">
    <property type="protein sequence ID" value="WAR31371.1"/>
    <property type="molecule type" value="Genomic_DNA"/>
</dbReference>
<keyword evidence="5" id="KW-0963">Cytoplasm</keyword>
<dbReference type="PROSITE" id="PS50235">
    <property type="entry name" value="USP_3"/>
    <property type="match status" value="1"/>
</dbReference>
<keyword evidence="7" id="KW-0479">Metal-binding</keyword>
<evidence type="ECO:0000256" key="4">
    <source>
        <dbReference type="ARBA" id="ARBA00008269"/>
    </source>
</evidence>
<evidence type="ECO:0000259" key="15">
    <source>
        <dbReference type="PROSITE" id="PS50235"/>
    </source>
</evidence>
<keyword evidence="8" id="KW-0677">Repeat</keyword>
<evidence type="ECO:0000259" key="16">
    <source>
        <dbReference type="PROSITE" id="PS50271"/>
    </source>
</evidence>
<dbReference type="SMART" id="SM00695">
    <property type="entry name" value="DUSP"/>
    <property type="match status" value="2"/>
</dbReference>
<keyword evidence="13" id="KW-0378">Hydrolase</keyword>
<dbReference type="SUPFAM" id="SSF57850">
    <property type="entry name" value="RING/U-box"/>
    <property type="match status" value="1"/>
</dbReference>
<evidence type="ECO:0000256" key="6">
    <source>
        <dbReference type="ARBA" id="ARBA00022583"/>
    </source>
</evidence>
<dbReference type="InterPro" id="IPR001394">
    <property type="entry name" value="Peptidase_C19_UCH"/>
</dbReference>
<evidence type="ECO:0000256" key="14">
    <source>
        <dbReference type="SAM" id="MobiDB-lite"/>
    </source>
</evidence>
<dbReference type="PANTHER" id="PTHR21646">
    <property type="entry name" value="UBIQUITIN CARBOXYL-TERMINAL HYDROLASE"/>
    <property type="match status" value="1"/>
</dbReference>
<keyword evidence="13" id="KW-0833">Ubl conjugation pathway</keyword>
<dbReference type="SUPFAM" id="SSF54001">
    <property type="entry name" value="Cysteine proteinases"/>
    <property type="match status" value="1"/>
</dbReference>
<keyword evidence="13" id="KW-0645">Protease</keyword>
<dbReference type="InterPro" id="IPR018200">
    <property type="entry name" value="USP_CS"/>
</dbReference>
<evidence type="ECO:0000256" key="10">
    <source>
        <dbReference type="ARBA" id="ARBA00022833"/>
    </source>
</evidence>
<dbReference type="Pfam" id="PF00443">
    <property type="entry name" value="UCH"/>
    <property type="match status" value="2"/>
</dbReference>
<feature type="domain" description="DUSP" evidence="17">
    <location>
        <begin position="691"/>
        <end position="788"/>
    </location>
</feature>
<dbReference type="PANTHER" id="PTHR21646:SF86">
    <property type="entry name" value="UBIQUITIN CARBOXYL-TERMINAL HYDROLASE"/>
    <property type="match status" value="1"/>
</dbReference>
<feature type="compositionally biased region" description="Basic and acidic residues" evidence="14">
    <location>
        <begin position="895"/>
        <end position="912"/>
    </location>
</feature>
<keyword evidence="9 12" id="KW-0863">Zinc-finger</keyword>
<dbReference type="Gene3D" id="3.90.70.10">
    <property type="entry name" value="Cysteine proteinases"/>
    <property type="match status" value="2"/>
</dbReference>
<evidence type="ECO:0000256" key="12">
    <source>
        <dbReference type="PROSITE-ProRule" id="PRU00502"/>
    </source>
</evidence>
<evidence type="ECO:0000259" key="17">
    <source>
        <dbReference type="PROSITE" id="PS51283"/>
    </source>
</evidence>
<dbReference type="PROSITE" id="PS51283">
    <property type="entry name" value="DUSP"/>
    <property type="match status" value="1"/>
</dbReference>
<dbReference type="InterPro" id="IPR028889">
    <property type="entry name" value="USP"/>
</dbReference>
<feature type="compositionally biased region" description="Basic and acidic residues" evidence="14">
    <location>
        <begin position="263"/>
        <end position="278"/>
    </location>
</feature>
<feature type="region of interest" description="Disordered" evidence="14">
    <location>
        <begin position="882"/>
        <end position="961"/>
    </location>
</feature>
<name>A0ABY7GE11_MYAAR</name>
<dbReference type="PROSITE" id="PS50271">
    <property type="entry name" value="ZF_UBP"/>
    <property type="match status" value="1"/>
</dbReference>
<evidence type="ECO:0000256" key="2">
    <source>
        <dbReference type="ARBA" id="ARBA00004300"/>
    </source>
</evidence>
<dbReference type="InterPro" id="IPR006615">
    <property type="entry name" value="Pept_C19_DUSP"/>
</dbReference>
<comment type="subcellular location">
    <subcellularLocation>
        <location evidence="2">Cytoplasm</location>
        <location evidence="2">Cytoskeleton</location>
        <location evidence="2">Microtubule organizing center</location>
        <location evidence="2">Centrosome</location>
    </subcellularLocation>
    <subcellularLocation>
        <location evidence="3">Cytoplasm</location>
        <location evidence="3">Perinuclear region</location>
    </subcellularLocation>
</comment>
<evidence type="ECO:0000256" key="8">
    <source>
        <dbReference type="ARBA" id="ARBA00022737"/>
    </source>
</evidence>
<feature type="compositionally biased region" description="Basic and acidic residues" evidence="14">
    <location>
        <begin position="364"/>
        <end position="383"/>
    </location>
</feature>
<proteinExistence type="inferred from homology"/>
<evidence type="ECO:0000313" key="19">
    <source>
        <dbReference type="Proteomes" id="UP001164746"/>
    </source>
</evidence>
<dbReference type="Pfam" id="PF06337">
    <property type="entry name" value="DUSP"/>
    <property type="match status" value="1"/>
</dbReference>
<sequence length="985" mass="111907">MASKISRCAHVSSIGRISWEEIKKAQTTEHCDSCESKEKNLWLCLIGSCSYIGCGESGKDHSSQHAESHSHCLSINLSTLRIWCYRCESEVFHDKNSPAFMIPDKPSTLEEEMDVQGEITAENSPHHSVFGFEDSESEPDEDIGMHNVKPKGLTGLQNLGNTCYLNAALQALSNCPPLTRYFLDCPGFVHPDKSPRISTSYMKLMNEIWHRKRPSYMVPSSVVSGIKLVHPMFRGYAQQDTQEFLRCFMDQLHEELKQPIKDNHEDREEESNIHEHKSSPVIGQIKKDGQIPMDTSSTSSQSDCDYETCDSALGSEKDSVSQNGFSDEDQGNELAHLNISSNSRELRSQKKTSNSFSSESGISRSDDFSNRTSKLKEKKDHANRSIRSAENVSIGNDDQRSDSGEFVDAESEPARGRVRGRRRVSGSSERGEGLGNRSKARQKSGSSYTTHSGPGKNVQYRSVISDIFDGKLNSSVQCLTCERVSTTKETFQDLSLPIPSKDHVHMLHASTSHVAGQKLKACSEVHQSWLHWMYGYLRSWFMGPMVNLQDCLAAFFSADELKGDNMYSCEKCKKLRNGLKYSKVLELPEVLCIHLKRFRHEFYSSKISTYVSFPLTNLDMKPYLHKDHTSQVTVYDLVAVICHHGTAGGGHYTAYCQNVFTELWYEFDDQYVTEVDVSQVVNCEAYVLFYRKRNDHMHSVRQEAMDLMNNREPSLMHFFVSKQWINRFNTFAEPGPITNDDFLCPHGGVPPQRLEFIGDLVEPLSQSMWEYLHDRFGGGPACNHLFPCGQCHKQLEMLRNRQKKELDEFIKLNERFKEEDNPSVIYAISMTWFKEWENFVREKEDREMWEFLYNIYGGGPELIIKQVTPPPVAAHSKTLAEQAMSAHANRSENANTERGDTSSRSGDTRQSGKGELSNESVERVKDLDGGSSDLGERSTEVEETQACLQKEDSERIEDDMDTETARLTYDNQEMEVFITDKENSC</sequence>
<evidence type="ECO:0000256" key="3">
    <source>
        <dbReference type="ARBA" id="ARBA00004556"/>
    </source>
</evidence>
<dbReference type="InterPro" id="IPR050185">
    <property type="entry name" value="Ub_carboxyl-term_hydrolase"/>
</dbReference>
<gene>
    <name evidence="18" type="ORF">MAR_033913</name>
</gene>
<feature type="compositionally biased region" description="Basic and acidic residues" evidence="14">
    <location>
        <begin position="920"/>
        <end position="940"/>
    </location>
</feature>
<keyword evidence="11" id="KW-0206">Cytoskeleton</keyword>
<dbReference type="CDD" id="cd02674">
    <property type="entry name" value="Peptidase_C19R"/>
    <property type="match status" value="1"/>
</dbReference>
<evidence type="ECO:0000256" key="13">
    <source>
        <dbReference type="RuleBase" id="RU366025"/>
    </source>
</evidence>
<keyword evidence="10" id="KW-0862">Zinc</keyword>